<evidence type="ECO:0000256" key="2">
    <source>
        <dbReference type="SAM" id="MobiDB-lite"/>
    </source>
</evidence>
<evidence type="ECO:0000313" key="4">
    <source>
        <dbReference type="EMBL" id="KAF2185047.1"/>
    </source>
</evidence>
<feature type="region of interest" description="Disordered" evidence="2">
    <location>
        <begin position="17"/>
        <end position="43"/>
    </location>
</feature>
<dbReference type="OrthoDB" id="5387895at2759"/>
<protein>
    <recommendedName>
        <fullName evidence="3">SWIM-type domain-containing protein</fullName>
    </recommendedName>
</protein>
<evidence type="ECO:0000259" key="3">
    <source>
        <dbReference type="PROSITE" id="PS50966"/>
    </source>
</evidence>
<feature type="domain" description="SWIM-type" evidence="3">
    <location>
        <begin position="98"/>
        <end position="133"/>
    </location>
</feature>
<accession>A0A6A6DZF2</accession>
<organism evidence="4 5">
    <name type="scientific">Zopfia rhizophila CBS 207.26</name>
    <dbReference type="NCBI Taxonomy" id="1314779"/>
    <lineage>
        <taxon>Eukaryota</taxon>
        <taxon>Fungi</taxon>
        <taxon>Dikarya</taxon>
        <taxon>Ascomycota</taxon>
        <taxon>Pezizomycotina</taxon>
        <taxon>Dothideomycetes</taxon>
        <taxon>Dothideomycetes incertae sedis</taxon>
        <taxon>Zopfiaceae</taxon>
        <taxon>Zopfia</taxon>
    </lineage>
</organism>
<keyword evidence="1" id="KW-0863">Zinc-finger</keyword>
<dbReference type="PROSITE" id="PS50966">
    <property type="entry name" value="ZF_SWIM"/>
    <property type="match status" value="1"/>
</dbReference>
<dbReference type="GO" id="GO:0008270">
    <property type="term" value="F:zinc ion binding"/>
    <property type="evidence" value="ECO:0007669"/>
    <property type="project" value="UniProtKB-KW"/>
</dbReference>
<keyword evidence="1" id="KW-0862">Zinc</keyword>
<proteinExistence type="predicted"/>
<dbReference type="AlphaFoldDB" id="A0A6A6DZF2"/>
<keyword evidence="1" id="KW-0479">Metal-binding</keyword>
<evidence type="ECO:0000313" key="5">
    <source>
        <dbReference type="Proteomes" id="UP000800200"/>
    </source>
</evidence>
<sequence>MSAEDFSKLSLGEMVTTRAGAARARTEPLQPNSSSSSSASSPRLIESTSGIKYNIAVLDDEARRRAELALGDNEIKMKYCTQSGEELKVYFFHIDDDITVRMGAQFNVPKCNCGANEGGVACKHIYWIEDQLTSGAPQSIRSENLQLATDGATVHNIQPAHMIDRMTLERVVEGLDWVLHDSTESDDEDAEEDLAELLSVFEPSGALPTEFKSLPDSPTLSERSRKYKEFSDVVSKYATENLGLLNRLHAIIDPAFQAHTFFDKINDRIARTFKALDEYIEHGPTDTQAESYDVVTCAAKLKDLEKMIEEYYKQEIEENPGSKDIAIRASASLISILDGVSKRNYDAYANITWAGIPPMDPAQNNLFTRLIEAPVGNGGLFVLDALIAFPKDDVLRNHWEILSKIDENLSQSDTPPRFMSTFRAITSESRKRTFPEAGGSSAKRAMK</sequence>
<name>A0A6A6DZF2_9PEZI</name>
<evidence type="ECO:0000256" key="1">
    <source>
        <dbReference type="PROSITE-ProRule" id="PRU00325"/>
    </source>
</evidence>
<reference evidence="4" key="1">
    <citation type="journal article" date="2020" name="Stud. Mycol.">
        <title>101 Dothideomycetes genomes: a test case for predicting lifestyles and emergence of pathogens.</title>
        <authorList>
            <person name="Haridas S."/>
            <person name="Albert R."/>
            <person name="Binder M."/>
            <person name="Bloem J."/>
            <person name="Labutti K."/>
            <person name="Salamov A."/>
            <person name="Andreopoulos B."/>
            <person name="Baker S."/>
            <person name="Barry K."/>
            <person name="Bills G."/>
            <person name="Bluhm B."/>
            <person name="Cannon C."/>
            <person name="Castanera R."/>
            <person name="Culley D."/>
            <person name="Daum C."/>
            <person name="Ezra D."/>
            <person name="Gonzalez J."/>
            <person name="Henrissat B."/>
            <person name="Kuo A."/>
            <person name="Liang C."/>
            <person name="Lipzen A."/>
            <person name="Lutzoni F."/>
            <person name="Magnuson J."/>
            <person name="Mondo S."/>
            <person name="Nolan M."/>
            <person name="Ohm R."/>
            <person name="Pangilinan J."/>
            <person name="Park H.-J."/>
            <person name="Ramirez L."/>
            <person name="Alfaro M."/>
            <person name="Sun H."/>
            <person name="Tritt A."/>
            <person name="Yoshinaga Y."/>
            <person name="Zwiers L.-H."/>
            <person name="Turgeon B."/>
            <person name="Goodwin S."/>
            <person name="Spatafora J."/>
            <person name="Crous P."/>
            <person name="Grigoriev I."/>
        </authorList>
    </citation>
    <scope>NUCLEOTIDE SEQUENCE</scope>
    <source>
        <strain evidence="4">CBS 207.26</strain>
    </source>
</reference>
<dbReference type="Proteomes" id="UP000800200">
    <property type="component" value="Unassembled WGS sequence"/>
</dbReference>
<keyword evidence="5" id="KW-1185">Reference proteome</keyword>
<dbReference type="EMBL" id="ML994635">
    <property type="protein sequence ID" value="KAF2185047.1"/>
    <property type="molecule type" value="Genomic_DNA"/>
</dbReference>
<gene>
    <name evidence="4" type="ORF">K469DRAFT_169452</name>
</gene>
<dbReference type="InterPro" id="IPR007527">
    <property type="entry name" value="Znf_SWIM"/>
</dbReference>